<proteinExistence type="inferred from homology"/>
<comment type="catalytic activity">
    <reaction evidence="5 7">
        <text>glucuronate acceptor + UDP-alpha-D-glucuronate = acceptor beta-D-glucuronoside + UDP + H(+)</text>
        <dbReference type="Rhea" id="RHEA:21032"/>
        <dbReference type="ChEBI" id="CHEBI:15378"/>
        <dbReference type="ChEBI" id="CHEBI:58052"/>
        <dbReference type="ChEBI" id="CHEBI:58223"/>
        <dbReference type="ChEBI" id="CHEBI:132367"/>
        <dbReference type="ChEBI" id="CHEBI:132368"/>
        <dbReference type="EC" id="2.4.1.17"/>
    </reaction>
</comment>
<protein>
    <recommendedName>
        <fullName evidence="7">UDP-glucuronosyltransferase</fullName>
        <ecNumber evidence="7">2.4.1.17</ecNumber>
    </recommendedName>
</protein>
<evidence type="ECO:0000256" key="6">
    <source>
        <dbReference type="RuleBase" id="RU003718"/>
    </source>
</evidence>
<dbReference type="FunFam" id="3.40.50.2000:FF:000021">
    <property type="entry name" value="UDP-glucuronosyltransferase"/>
    <property type="match status" value="1"/>
</dbReference>
<dbReference type="SUPFAM" id="SSF53756">
    <property type="entry name" value="UDP-Glycosyltransferase/glycogen phosphorylase"/>
    <property type="match status" value="1"/>
</dbReference>
<dbReference type="GO" id="GO:0016020">
    <property type="term" value="C:membrane"/>
    <property type="evidence" value="ECO:0007669"/>
    <property type="project" value="UniProtKB-SubCell"/>
</dbReference>
<evidence type="ECO:0000256" key="2">
    <source>
        <dbReference type="ARBA" id="ARBA00022676"/>
    </source>
</evidence>
<dbReference type="InterPro" id="IPR050271">
    <property type="entry name" value="UDP-glycosyltransferase"/>
</dbReference>
<keyword evidence="3 6" id="KW-0808">Transferase</keyword>
<evidence type="ECO:0000256" key="5">
    <source>
        <dbReference type="ARBA" id="ARBA00047475"/>
    </source>
</evidence>
<evidence type="ECO:0000313" key="8">
    <source>
        <dbReference type="EMBL" id="EYC41894.1"/>
    </source>
</evidence>
<dbReference type="PANTHER" id="PTHR48043:SF145">
    <property type="entry name" value="FI06409P-RELATED"/>
    <property type="match status" value="1"/>
</dbReference>
<dbReference type="EMBL" id="JARK01000152">
    <property type="protein sequence ID" value="EYC41894.1"/>
    <property type="molecule type" value="Genomic_DNA"/>
</dbReference>
<accession>A0A016WQ01</accession>
<dbReference type="STRING" id="53326.A0A016WQ01"/>
<evidence type="ECO:0000256" key="4">
    <source>
        <dbReference type="ARBA" id="ARBA00022729"/>
    </source>
</evidence>
<dbReference type="OrthoDB" id="416356at2759"/>
<dbReference type="Gene3D" id="3.40.50.2000">
    <property type="entry name" value="Glycogen Phosphorylase B"/>
    <property type="match status" value="1"/>
</dbReference>
<reference evidence="9" key="1">
    <citation type="journal article" date="2015" name="Nat. Genet.">
        <title>The genome and transcriptome of the zoonotic hookworm Ancylostoma ceylanicum identify infection-specific gene families.</title>
        <authorList>
            <person name="Schwarz E.M."/>
            <person name="Hu Y."/>
            <person name="Antoshechkin I."/>
            <person name="Miller M.M."/>
            <person name="Sternberg P.W."/>
            <person name="Aroian R.V."/>
        </authorList>
    </citation>
    <scope>NUCLEOTIDE SEQUENCE</scope>
    <source>
        <strain evidence="9">HY135</strain>
    </source>
</reference>
<dbReference type="CDD" id="cd03784">
    <property type="entry name" value="GT1_Gtf-like"/>
    <property type="match status" value="1"/>
</dbReference>
<evidence type="ECO:0000256" key="3">
    <source>
        <dbReference type="ARBA" id="ARBA00022679"/>
    </source>
</evidence>
<dbReference type="InterPro" id="IPR002213">
    <property type="entry name" value="UDP_glucos_trans"/>
</dbReference>
<evidence type="ECO:0000313" key="9">
    <source>
        <dbReference type="Proteomes" id="UP000024635"/>
    </source>
</evidence>
<keyword evidence="2 6" id="KW-0328">Glycosyltransferase</keyword>
<comment type="similarity">
    <text evidence="1 6">Belongs to the UDP-glycosyltransferase family.</text>
</comment>
<dbReference type="Pfam" id="PF00201">
    <property type="entry name" value="UDPGT"/>
    <property type="match status" value="1"/>
</dbReference>
<feature type="signal peptide" evidence="7">
    <location>
        <begin position="1"/>
        <end position="16"/>
    </location>
</feature>
<feature type="chain" id="PRO_5005101020" description="UDP-glucuronosyltransferase" evidence="7">
    <location>
        <begin position="17"/>
        <end position="320"/>
    </location>
</feature>
<comment type="caution">
    <text evidence="8">The sequence shown here is derived from an EMBL/GenBank/DDBJ whole genome shotgun (WGS) entry which is preliminary data.</text>
</comment>
<keyword evidence="9" id="KW-1185">Reference proteome</keyword>
<evidence type="ECO:0000256" key="7">
    <source>
        <dbReference type="RuleBase" id="RU362059"/>
    </source>
</evidence>
<dbReference type="PROSITE" id="PS51257">
    <property type="entry name" value="PROKAR_LIPOPROTEIN"/>
    <property type="match status" value="1"/>
</dbReference>
<comment type="subcellular location">
    <subcellularLocation>
        <location evidence="7">Membrane</location>
        <topology evidence="7">Single-pass membrane protein</topology>
    </subcellularLocation>
</comment>
<dbReference type="InterPro" id="IPR035595">
    <property type="entry name" value="UDP_glycos_trans_CS"/>
</dbReference>
<dbReference type="GO" id="GO:0015020">
    <property type="term" value="F:glucuronosyltransferase activity"/>
    <property type="evidence" value="ECO:0007669"/>
    <property type="project" value="UniProtKB-EC"/>
</dbReference>
<dbReference type="PANTHER" id="PTHR48043">
    <property type="entry name" value="EG:EG0003.4 PROTEIN-RELATED"/>
    <property type="match status" value="1"/>
</dbReference>
<name>A0A016WQ01_9BILA</name>
<dbReference type="AlphaFoldDB" id="A0A016WQ01"/>
<sequence>MSRLLNGLLFLTVCSCYKIVIFAPEISNSQVGWNKRFAETLAKAGHDVTVILLQSMEDAEKDVQFSKDVKVGRRGTDSAMEADRIDSIFLNFWVTAHLLTALDPCPGVSRLLDADPPLPHHGTQLQVMVNSNELYELPRPTLSKVVHIGGLGVEYEDAKPLQGEFKQIADSGKGVVVMSFGSVAHAEMMPEQWKTAFLNAFAQYPEHEFVIKYANDDLKHRLPPNVHTYRWLPQADLLLHPSTKAFISHGGYNSIQESINFGVPLITIPLFGDQFKNSKIAAKHGFAVNLKKGTLDEASIAAALKEVLNNETLDNAEKPM</sequence>
<dbReference type="PROSITE" id="PS00375">
    <property type="entry name" value="UDPGT"/>
    <property type="match status" value="1"/>
</dbReference>
<dbReference type="Proteomes" id="UP000024635">
    <property type="component" value="Unassembled WGS sequence"/>
</dbReference>
<gene>
    <name evidence="8" type="primary">Acey_s0552.g3346</name>
    <name evidence="8" type="ORF">Y032_0552g3346</name>
</gene>
<organism evidence="8 9">
    <name type="scientific">Ancylostoma ceylanicum</name>
    <dbReference type="NCBI Taxonomy" id="53326"/>
    <lineage>
        <taxon>Eukaryota</taxon>
        <taxon>Metazoa</taxon>
        <taxon>Ecdysozoa</taxon>
        <taxon>Nematoda</taxon>
        <taxon>Chromadorea</taxon>
        <taxon>Rhabditida</taxon>
        <taxon>Rhabditina</taxon>
        <taxon>Rhabditomorpha</taxon>
        <taxon>Strongyloidea</taxon>
        <taxon>Ancylostomatidae</taxon>
        <taxon>Ancylostomatinae</taxon>
        <taxon>Ancylostoma</taxon>
    </lineage>
</organism>
<evidence type="ECO:0000256" key="1">
    <source>
        <dbReference type="ARBA" id="ARBA00009995"/>
    </source>
</evidence>
<keyword evidence="4 7" id="KW-0732">Signal</keyword>
<dbReference type="EC" id="2.4.1.17" evidence="7"/>